<keyword evidence="1" id="KW-1133">Transmembrane helix</keyword>
<keyword evidence="1" id="KW-0812">Transmembrane</keyword>
<feature type="transmembrane region" description="Helical" evidence="1">
    <location>
        <begin position="133"/>
        <end position="149"/>
    </location>
</feature>
<proteinExistence type="predicted"/>
<accession>A0A6N3AQ68</accession>
<name>A0A6N3AQ68_9FIRM</name>
<evidence type="ECO:0000256" key="1">
    <source>
        <dbReference type="SAM" id="Phobius"/>
    </source>
</evidence>
<keyword evidence="1" id="KW-0472">Membrane</keyword>
<protein>
    <recommendedName>
        <fullName evidence="3">Zinc-ribbon domain-containing protein</fullName>
    </recommendedName>
</protein>
<organism evidence="2">
    <name type="scientific">Intestinibacter bartlettii</name>
    <dbReference type="NCBI Taxonomy" id="261299"/>
    <lineage>
        <taxon>Bacteria</taxon>
        <taxon>Bacillati</taxon>
        <taxon>Bacillota</taxon>
        <taxon>Clostridia</taxon>
        <taxon>Peptostreptococcales</taxon>
        <taxon>Peptostreptococcaceae</taxon>
        <taxon>Intestinibacter</taxon>
    </lineage>
</organism>
<feature type="transmembrane region" description="Helical" evidence="1">
    <location>
        <begin position="72"/>
        <end position="90"/>
    </location>
</feature>
<feature type="transmembrane region" description="Helical" evidence="1">
    <location>
        <begin position="44"/>
        <end position="66"/>
    </location>
</feature>
<sequence length="150" mass="17189">MYCKQCGNFVDENKDKFCMNCGLAVDGEDVKQVEAYKNNLGDIIFYYASEALSIFFLFSFFLDLYYGDETSAVSNILYFVATINMHKIAISRLIRNNRTINLLSIILEKLIGMPVKLLDEPSYIYNNARKRNLKINIVIMVICIILGEAL</sequence>
<dbReference type="AlphaFoldDB" id="A0A6N3AQ68"/>
<dbReference type="RefSeq" id="WP_024038029.1">
    <property type="nucleotide sequence ID" value="NZ_CACRUE010000022.1"/>
</dbReference>
<evidence type="ECO:0000313" key="2">
    <source>
        <dbReference type="EMBL" id="VYT91766.1"/>
    </source>
</evidence>
<evidence type="ECO:0008006" key="3">
    <source>
        <dbReference type="Google" id="ProtNLM"/>
    </source>
</evidence>
<reference evidence="2" key="1">
    <citation type="submission" date="2019-11" db="EMBL/GenBank/DDBJ databases">
        <authorList>
            <person name="Feng L."/>
        </authorList>
    </citation>
    <scope>NUCLEOTIDE SEQUENCE</scope>
    <source>
        <strain evidence="2">IbartlettiiLFYP30</strain>
    </source>
</reference>
<dbReference type="EMBL" id="CACRUE010000022">
    <property type="protein sequence ID" value="VYT91766.1"/>
    <property type="molecule type" value="Genomic_DNA"/>
</dbReference>
<gene>
    <name evidence="2" type="ORF">IBLFYP30_01317</name>
</gene>